<dbReference type="Proteomes" id="UP000315971">
    <property type="component" value="Unassembled WGS sequence"/>
</dbReference>
<feature type="signal peptide" evidence="5">
    <location>
        <begin position="1"/>
        <end position="26"/>
    </location>
</feature>
<dbReference type="InterPro" id="IPR052764">
    <property type="entry name" value="GH20_Enzymes"/>
</dbReference>
<dbReference type="SUPFAM" id="SSF51445">
    <property type="entry name" value="(Trans)glycosidases"/>
    <property type="match status" value="1"/>
</dbReference>
<evidence type="ECO:0000256" key="4">
    <source>
        <dbReference type="PIRSR" id="PIRSR625705-1"/>
    </source>
</evidence>
<dbReference type="Pfam" id="PF13385">
    <property type="entry name" value="Laminin_G_3"/>
    <property type="match status" value="1"/>
</dbReference>
<dbReference type="RefSeq" id="WP_142604464.1">
    <property type="nucleotide sequence ID" value="NZ_FXSZ01000009.1"/>
</dbReference>
<sequence>MNNTFKHLNALFIAVFLGMSSMQAIAQQAVNPAPFVIPAFHEWHGTTGTFMMHDKVALVIDPAYADALMPVATTFLDDLKKSIPKHHSSIRLGIPAKGDIFFTLKPTDSVKSKEGYVLTIKDFITIEAAQPIGVLWATRSLLQILEQDKDYRRIPEGIAIDYPQFAVRGFVLDCGRKFFSIDFLRNYVKFMSYYKMNDFHVHLSDNGFQGFFGDNWDSTYAAFRLQNDTYPKLTAIDGSYSKKDFIELQKLAEQYGVNIVPEIDVPAHSLAFSKAVPGIGSSIYGQDHLDLDNPLTYEVIDNVFKEYLEGPNPVFRGKEVHIGTDEYAKKEAEKFRAFTDHYIRLVESYGKKARLWGALTHAPGTTPVKSENVTMNLWYNGYADPKEMMKQGFDAISTPDGWLYIVPAAGYYYDYLNAKRLYNEWTPNMIGKETFPENDAKIKGGSFAVWNDHVGNGITEKDVHHRVFPAMQVLSQKMWGGSTTPMGYETFLAKSKGLGEGPGLNMMGRINSKDSLVFHYSFDQNRRNRRDARFLEMKNAKIDRKKQALKLNGGNSYIQTPFEGIGYGYTISFSINPDKNNTDNAVLFSSPDAVVKLKQQSTGKLGFSREGYHCNFNYSIIPEQWTHITITGNNKGTSLYVNGVLVEKLEGAKRTFFNGKQTAKVQTLFFPLKYIGDKTNAFNGYLDDLRVFNTILSDDEIKALINKLPHNLQLLSENQKN</sequence>
<dbReference type="GO" id="GO:0004563">
    <property type="term" value="F:beta-N-acetylhexosaminidase activity"/>
    <property type="evidence" value="ECO:0007669"/>
    <property type="project" value="InterPro"/>
</dbReference>
<dbReference type="InterPro" id="IPR029018">
    <property type="entry name" value="Hex-like_dom2"/>
</dbReference>
<dbReference type="InterPro" id="IPR015883">
    <property type="entry name" value="Glyco_hydro_20_cat"/>
</dbReference>
<dbReference type="InterPro" id="IPR025705">
    <property type="entry name" value="Beta_hexosaminidase_sua/sub"/>
</dbReference>
<keyword evidence="3" id="KW-0326">Glycosidase</keyword>
<dbReference type="SUPFAM" id="SSF49899">
    <property type="entry name" value="Concanavalin A-like lectins/glucanases"/>
    <property type="match status" value="1"/>
</dbReference>
<dbReference type="PRINTS" id="PR00738">
    <property type="entry name" value="GLHYDRLASE20"/>
</dbReference>
<evidence type="ECO:0000256" key="5">
    <source>
        <dbReference type="SAM" id="SignalP"/>
    </source>
</evidence>
<dbReference type="GO" id="GO:0005975">
    <property type="term" value="P:carbohydrate metabolic process"/>
    <property type="evidence" value="ECO:0007669"/>
    <property type="project" value="InterPro"/>
</dbReference>
<evidence type="ECO:0000313" key="8">
    <source>
        <dbReference type="EMBL" id="SMO76659.1"/>
    </source>
</evidence>
<evidence type="ECO:0000256" key="3">
    <source>
        <dbReference type="ARBA" id="ARBA00023295"/>
    </source>
</evidence>
<keyword evidence="9" id="KW-1185">Reference proteome</keyword>
<dbReference type="Gene3D" id="2.60.120.200">
    <property type="match status" value="1"/>
</dbReference>
<feature type="domain" description="Glycoside hydrolase family 20 catalytic" evidence="6">
    <location>
        <begin position="165"/>
        <end position="480"/>
    </location>
</feature>
<name>A0A521DY61_9SPHI</name>
<dbReference type="PANTHER" id="PTHR43678">
    <property type="entry name" value="PUTATIVE (AFU_ORTHOLOGUE AFUA_2G00640)-RELATED"/>
    <property type="match status" value="1"/>
</dbReference>
<dbReference type="SUPFAM" id="SSF55545">
    <property type="entry name" value="beta-N-acetylhexosaminidase-like domain"/>
    <property type="match status" value="1"/>
</dbReference>
<dbReference type="InterPro" id="IPR013320">
    <property type="entry name" value="ConA-like_dom_sf"/>
</dbReference>
<keyword evidence="5" id="KW-0732">Signal</keyword>
<evidence type="ECO:0000313" key="9">
    <source>
        <dbReference type="Proteomes" id="UP000315971"/>
    </source>
</evidence>
<evidence type="ECO:0000256" key="1">
    <source>
        <dbReference type="ARBA" id="ARBA00006285"/>
    </source>
</evidence>
<proteinExistence type="inferred from homology"/>
<evidence type="ECO:0000256" key="2">
    <source>
        <dbReference type="ARBA" id="ARBA00022801"/>
    </source>
</evidence>
<gene>
    <name evidence="8" type="ORF">SAMN06265350_10963</name>
</gene>
<dbReference type="CDD" id="cd06564">
    <property type="entry name" value="GH20_DspB_LnbB-like"/>
    <property type="match status" value="1"/>
</dbReference>
<dbReference type="Gene3D" id="3.20.20.80">
    <property type="entry name" value="Glycosidases"/>
    <property type="match status" value="1"/>
</dbReference>
<feature type="chain" id="PRO_5022110051" evidence="5">
    <location>
        <begin position="27"/>
        <end position="721"/>
    </location>
</feature>
<dbReference type="InterPro" id="IPR015882">
    <property type="entry name" value="HEX_bac_N"/>
</dbReference>
<dbReference type="OrthoDB" id="1006965at2"/>
<dbReference type="PANTHER" id="PTHR43678:SF1">
    <property type="entry name" value="BETA-N-ACETYLHEXOSAMINIDASE"/>
    <property type="match status" value="1"/>
</dbReference>
<dbReference type="Gene3D" id="3.30.379.10">
    <property type="entry name" value="Chitobiase/beta-hexosaminidase domain 2-like"/>
    <property type="match status" value="1"/>
</dbReference>
<feature type="domain" description="Beta-hexosaminidase bacterial type N-terminal" evidence="7">
    <location>
        <begin position="34"/>
        <end position="162"/>
    </location>
</feature>
<organism evidence="8 9">
    <name type="scientific">Solitalea koreensis</name>
    <dbReference type="NCBI Taxonomy" id="543615"/>
    <lineage>
        <taxon>Bacteria</taxon>
        <taxon>Pseudomonadati</taxon>
        <taxon>Bacteroidota</taxon>
        <taxon>Sphingobacteriia</taxon>
        <taxon>Sphingobacteriales</taxon>
        <taxon>Sphingobacteriaceae</taxon>
        <taxon>Solitalea</taxon>
    </lineage>
</organism>
<keyword evidence="2" id="KW-0378">Hydrolase</keyword>
<dbReference type="InterPro" id="IPR017853">
    <property type="entry name" value="GH"/>
</dbReference>
<dbReference type="AlphaFoldDB" id="A0A521DY61"/>
<reference evidence="8 9" key="1">
    <citation type="submission" date="2017-05" db="EMBL/GenBank/DDBJ databases">
        <authorList>
            <person name="Varghese N."/>
            <person name="Submissions S."/>
        </authorList>
    </citation>
    <scope>NUCLEOTIDE SEQUENCE [LARGE SCALE GENOMIC DNA]</scope>
    <source>
        <strain evidence="8 9">DSM 21342</strain>
    </source>
</reference>
<accession>A0A521DY61</accession>
<protein>
    <submittedName>
        <fullName evidence="8">Hexosaminidase</fullName>
    </submittedName>
</protein>
<feature type="active site" description="Proton donor" evidence="4">
    <location>
        <position position="326"/>
    </location>
</feature>
<dbReference type="EMBL" id="FXSZ01000009">
    <property type="protein sequence ID" value="SMO76659.1"/>
    <property type="molecule type" value="Genomic_DNA"/>
</dbReference>
<evidence type="ECO:0000259" key="7">
    <source>
        <dbReference type="Pfam" id="PF02838"/>
    </source>
</evidence>
<evidence type="ECO:0000259" key="6">
    <source>
        <dbReference type="Pfam" id="PF00728"/>
    </source>
</evidence>
<dbReference type="Pfam" id="PF02838">
    <property type="entry name" value="Glyco_hydro_20b"/>
    <property type="match status" value="1"/>
</dbReference>
<dbReference type="Pfam" id="PF00728">
    <property type="entry name" value="Glyco_hydro_20"/>
    <property type="match status" value="1"/>
</dbReference>
<comment type="similarity">
    <text evidence="1">Belongs to the glycosyl hydrolase 20 family.</text>
</comment>